<proteinExistence type="predicted"/>
<feature type="compositionally biased region" description="Acidic residues" evidence="1">
    <location>
        <begin position="205"/>
        <end position="215"/>
    </location>
</feature>
<dbReference type="EMBL" id="MN739518">
    <property type="protein sequence ID" value="QHT09874.1"/>
    <property type="molecule type" value="Genomic_DNA"/>
</dbReference>
<reference evidence="2" key="1">
    <citation type="journal article" date="2020" name="Nature">
        <title>Giant virus diversity and host interactions through global metagenomics.</title>
        <authorList>
            <person name="Schulz F."/>
            <person name="Roux S."/>
            <person name="Paez-Espino D."/>
            <person name="Jungbluth S."/>
            <person name="Walsh D.A."/>
            <person name="Denef V.J."/>
            <person name="McMahon K.D."/>
            <person name="Konstantinidis K.T."/>
            <person name="Eloe-Fadrosh E.A."/>
            <person name="Kyrpides N.C."/>
            <person name="Woyke T."/>
        </authorList>
    </citation>
    <scope>NUCLEOTIDE SEQUENCE</scope>
    <source>
        <strain evidence="2">GVMAG-M-3300023174-104</strain>
    </source>
</reference>
<feature type="compositionally biased region" description="Low complexity" evidence="1">
    <location>
        <begin position="69"/>
        <end position="85"/>
    </location>
</feature>
<organism evidence="2">
    <name type="scientific">viral metagenome</name>
    <dbReference type="NCBI Taxonomy" id="1070528"/>
    <lineage>
        <taxon>unclassified sequences</taxon>
        <taxon>metagenomes</taxon>
        <taxon>organismal metagenomes</taxon>
    </lineage>
</organism>
<feature type="region of interest" description="Disordered" evidence="1">
    <location>
        <begin position="201"/>
        <end position="222"/>
    </location>
</feature>
<evidence type="ECO:0000313" key="2">
    <source>
        <dbReference type="EMBL" id="QHT09874.1"/>
    </source>
</evidence>
<protein>
    <submittedName>
        <fullName evidence="2">Uncharacterized protein</fullName>
    </submittedName>
</protein>
<feature type="region of interest" description="Disordered" evidence="1">
    <location>
        <begin position="64"/>
        <end position="91"/>
    </location>
</feature>
<dbReference type="AlphaFoldDB" id="A0A6C0D1A2"/>
<evidence type="ECO:0000256" key="1">
    <source>
        <dbReference type="SAM" id="MobiDB-lite"/>
    </source>
</evidence>
<name>A0A6C0D1A2_9ZZZZ</name>
<sequence length="222" mass="25686">MDPSLEELLNNETIVGEINSMQRHSKAILIEKCQGLSIDMKGLKNKHDFAVRIVATNHGWKGLKKKSVKTTTTSSSSSTQRNNNNEMKKKKNQESIVLETLGEDIITFAKKEEVWKYSIDTEKDAWCPRLQFIFSFKTRRVLGKWNTHQQCILPLTCEDIETCKEKKLPFTISSNLSDIPPHLVQDETYRERISNYIRGGPTTVQEEEEIEEEEDQHQNMEV</sequence>
<accession>A0A6C0D1A2</accession>